<feature type="compositionally biased region" description="Polar residues" evidence="1">
    <location>
        <begin position="41"/>
        <end position="57"/>
    </location>
</feature>
<dbReference type="WBParaSite" id="SSLN_0001334401-mRNA-1">
    <property type="protein sequence ID" value="SSLN_0001334401-mRNA-1"/>
    <property type="gene ID" value="SSLN_0001334401"/>
</dbReference>
<protein>
    <submittedName>
        <fullName evidence="2 4">Uncharacterized protein</fullName>
    </submittedName>
</protein>
<reference evidence="2 3" key="2">
    <citation type="submission" date="2018-11" db="EMBL/GenBank/DDBJ databases">
        <authorList>
            <consortium name="Pathogen Informatics"/>
        </authorList>
    </citation>
    <scope>NUCLEOTIDE SEQUENCE [LARGE SCALE GENOMIC DNA]</scope>
    <source>
        <strain evidence="2 3">NST_G2</strain>
    </source>
</reference>
<dbReference type="AlphaFoldDB" id="A0A183T8P8"/>
<proteinExistence type="predicted"/>
<reference evidence="4" key="1">
    <citation type="submission" date="2016-06" db="UniProtKB">
        <authorList>
            <consortium name="WormBaseParasite"/>
        </authorList>
    </citation>
    <scope>IDENTIFICATION</scope>
</reference>
<organism evidence="4">
    <name type="scientific">Schistocephalus solidus</name>
    <name type="common">Tapeworm</name>
    <dbReference type="NCBI Taxonomy" id="70667"/>
    <lineage>
        <taxon>Eukaryota</taxon>
        <taxon>Metazoa</taxon>
        <taxon>Spiralia</taxon>
        <taxon>Lophotrochozoa</taxon>
        <taxon>Platyhelminthes</taxon>
        <taxon>Cestoda</taxon>
        <taxon>Eucestoda</taxon>
        <taxon>Diphyllobothriidea</taxon>
        <taxon>Diphyllobothriidae</taxon>
        <taxon>Schistocephalus</taxon>
    </lineage>
</organism>
<evidence type="ECO:0000313" key="3">
    <source>
        <dbReference type="Proteomes" id="UP000275846"/>
    </source>
</evidence>
<evidence type="ECO:0000313" key="4">
    <source>
        <dbReference type="WBParaSite" id="SSLN_0001334401-mRNA-1"/>
    </source>
</evidence>
<feature type="region of interest" description="Disordered" evidence="1">
    <location>
        <begin position="38"/>
        <end position="85"/>
    </location>
</feature>
<name>A0A183T8P8_SCHSO</name>
<dbReference type="OrthoDB" id="6302520at2759"/>
<dbReference type="EMBL" id="UYSU01037589">
    <property type="protein sequence ID" value="VDL99231.1"/>
    <property type="molecule type" value="Genomic_DNA"/>
</dbReference>
<evidence type="ECO:0000313" key="2">
    <source>
        <dbReference type="EMBL" id="VDL99231.1"/>
    </source>
</evidence>
<sequence>MANTKRAREFIEAWYSCAGSINRHVDQDMHYEGLRLRLSTPRPNATSTTDNPATQNPTDPPSTLPLQHREPHLFPLPLPLAHNPT</sequence>
<keyword evidence="3" id="KW-1185">Reference proteome</keyword>
<accession>A0A183T8P8</accession>
<dbReference type="Proteomes" id="UP000275846">
    <property type="component" value="Unassembled WGS sequence"/>
</dbReference>
<evidence type="ECO:0000256" key="1">
    <source>
        <dbReference type="SAM" id="MobiDB-lite"/>
    </source>
</evidence>
<gene>
    <name evidence="2" type="ORF">SSLN_LOCUS12846</name>
</gene>